<proteinExistence type="predicted"/>
<sequence>MGHDGGLAMARTLRECMGQGKVVEKGQESEGNFLSPSSVLHLVIELCISFWWFAQQLAATMASFIAATVVARSDVSCQRLDHEVRLNDIAVNSSWLGMGFCGGNGGWWRFVTVFLQVRSLSGLWVSLTRFILEMDLFDEEGCVAWVWVSLI</sequence>
<evidence type="ECO:0000313" key="1">
    <source>
        <dbReference type="EMBL" id="SPD00102.1"/>
    </source>
</evidence>
<protein>
    <submittedName>
        <fullName evidence="1">Uncharacterized protein</fullName>
    </submittedName>
</protein>
<reference evidence="1" key="1">
    <citation type="submission" date="2018-02" db="EMBL/GenBank/DDBJ databases">
        <authorList>
            <person name="Cohen D.B."/>
            <person name="Kent A.D."/>
        </authorList>
    </citation>
    <scope>NUCLEOTIDE SEQUENCE</scope>
</reference>
<name>A0A2N9GKG9_FAGSY</name>
<organism evidence="1">
    <name type="scientific">Fagus sylvatica</name>
    <name type="common">Beechnut</name>
    <dbReference type="NCBI Taxonomy" id="28930"/>
    <lineage>
        <taxon>Eukaryota</taxon>
        <taxon>Viridiplantae</taxon>
        <taxon>Streptophyta</taxon>
        <taxon>Embryophyta</taxon>
        <taxon>Tracheophyta</taxon>
        <taxon>Spermatophyta</taxon>
        <taxon>Magnoliopsida</taxon>
        <taxon>eudicotyledons</taxon>
        <taxon>Gunneridae</taxon>
        <taxon>Pentapetalae</taxon>
        <taxon>rosids</taxon>
        <taxon>fabids</taxon>
        <taxon>Fagales</taxon>
        <taxon>Fagaceae</taxon>
        <taxon>Fagus</taxon>
    </lineage>
</organism>
<dbReference type="EMBL" id="OIVN01002046">
    <property type="protein sequence ID" value="SPD00102.1"/>
    <property type="molecule type" value="Genomic_DNA"/>
</dbReference>
<accession>A0A2N9GKG9</accession>
<gene>
    <name evidence="1" type="ORF">FSB_LOCUS27984</name>
</gene>
<dbReference type="AlphaFoldDB" id="A0A2N9GKG9"/>